<reference evidence="2" key="1">
    <citation type="journal article" date="2020" name="bioRxiv">
        <title>A rank-normalized archaeal taxonomy based on genome phylogeny resolves widespread incomplete and uneven classifications.</title>
        <authorList>
            <person name="Rinke C."/>
            <person name="Chuvochina M."/>
            <person name="Mussig A.J."/>
            <person name="Chaumeil P.-A."/>
            <person name="Waite D.W."/>
            <person name="Whitman W.B."/>
            <person name="Parks D.H."/>
            <person name="Hugenholtz P."/>
        </authorList>
    </citation>
    <scope>NUCLEOTIDE SEQUENCE</scope>
    <source>
        <strain evidence="2">UBA8834</strain>
    </source>
</reference>
<feature type="transmembrane region" description="Helical" evidence="1">
    <location>
        <begin position="43"/>
        <end position="63"/>
    </location>
</feature>
<comment type="caution">
    <text evidence="2">The sequence shown here is derived from an EMBL/GenBank/DDBJ whole genome shotgun (WGS) entry which is preliminary data.</text>
</comment>
<keyword evidence="1" id="KW-0812">Transmembrane</keyword>
<evidence type="ECO:0000313" key="3">
    <source>
        <dbReference type="Proteomes" id="UP000617544"/>
    </source>
</evidence>
<accession>A0A832T9L8</accession>
<proteinExistence type="predicted"/>
<gene>
    <name evidence="2" type="ORF">HA331_05935</name>
</gene>
<dbReference type="GeneID" id="24779505"/>
<keyword evidence="1" id="KW-1133">Transmembrane helix</keyword>
<protein>
    <submittedName>
        <fullName evidence="2">Uncharacterized protein</fullName>
    </submittedName>
</protein>
<evidence type="ECO:0000256" key="1">
    <source>
        <dbReference type="SAM" id="Phobius"/>
    </source>
</evidence>
<dbReference type="Proteomes" id="UP000617544">
    <property type="component" value="Unassembled WGS sequence"/>
</dbReference>
<dbReference type="EMBL" id="DUJN01000005">
    <property type="protein sequence ID" value="HII61274.1"/>
    <property type="molecule type" value="Genomic_DNA"/>
</dbReference>
<name>A0A832T9L8_PYRHR</name>
<keyword evidence="1" id="KW-0472">Membrane</keyword>
<sequence length="89" mass="9973">MSSITWFLLLAGAGFIAIQEDYKTLPVAFLTALIYWAVSYFRFGSKFSLFPIVMLFVGTILYLNSKNRKVMKIAGISEIIASLAFLILP</sequence>
<evidence type="ECO:0000313" key="2">
    <source>
        <dbReference type="EMBL" id="HII61274.1"/>
    </source>
</evidence>
<dbReference type="RefSeq" id="WP_048053248.1">
    <property type="nucleotide sequence ID" value="NZ_DUJN01000005.1"/>
</dbReference>
<organism evidence="2 3">
    <name type="scientific">Pyrococcus horikoshii</name>
    <dbReference type="NCBI Taxonomy" id="53953"/>
    <lineage>
        <taxon>Archaea</taxon>
        <taxon>Methanobacteriati</taxon>
        <taxon>Methanobacteriota</taxon>
        <taxon>Thermococci</taxon>
        <taxon>Thermococcales</taxon>
        <taxon>Thermococcaceae</taxon>
        <taxon>Pyrococcus</taxon>
    </lineage>
</organism>
<dbReference type="AlphaFoldDB" id="A0A832T9L8"/>